<protein>
    <submittedName>
        <fullName evidence="1">Uncharacterized protein</fullName>
    </submittedName>
</protein>
<reference evidence="1 2" key="1">
    <citation type="submission" date="2019-04" db="EMBL/GenBank/DDBJ databases">
        <title>An improved genome assembly and genetic linkage map for asparagus bean, Vigna unguiculata ssp. sesquipedialis.</title>
        <authorList>
            <person name="Xia Q."/>
            <person name="Zhang R."/>
            <person name="Dong Y."/>
        </authorList>
    </citation>
    <scope>NUCLEOTIDE SEQUENCE [LARGE SCALE GENOMIC DNA]</scope>
    <source>
        <tissue evidence="1">Leaf</tissue>
    </source>
</reference>
<accession>A0A4D6KNC1</accession>
<proteinExistence type="predicted"/>
<dbReference type="EMBL" id="CP039345">
    <property type="protein sequence ID" value="QCD78170.1"/>
    <property type="molecule type" value="Genomic_DNA"/>
</dbReference>
<name>A0A4D6KNC1_VIGUN</name>
<evidence type="ECO:0000313" key="2">
    <source>
        <dbReference type="Proteomes" id="UP000501690"/>
    </source>
</evidence>
<sequence length="172" mass="19291">MIYLMRRWNMMTVAGWTPNHHAIEAIGQVIRAQFRSPYHHYEVVPEDIQLRWWTHFKDIKSDGSTRSTTTTKIDCSKDIAGGKSRGGVDATGDLAANIHHGASSFTQPLTSIRTIHSTHEKLLETERLHEEVRQATLRAAAADEKAAVANQRAVATLKGLAETNKKFDVMEE</sequence>
<evidence type="ECO:0000313" key="1">
    <source>
        <dbReference type="EMBL" id="QCD78170.1"/>
    </source>
</evidence>
<gene>
    <name evidence="1" type="ORF">DEO72_LG1g1802</name>
</gene>
<dbReference type="Proteomes" id="UP000501690">
    <property type="component" value="Linkage Group LG1"/>
</dbReference>
<organism evidence="1 2">
    <name type="scientific">Vigna unguiculata</name>
    <name type="common">Cowpea</name>
    <dbReference type="NCBI Taxonomy" id="3917"/>
    <lineage>
        <taxon>Eukaryota</taxon>
        <taxon>Viridiplantae</taxon>
        <taxon>Streptophyta</taxon>
        <taxon>Embryophyta</taxon>
        <taxon>Tracheophyta</taxon>
        <taxon>Spermatophyta</taxon>
        <taxon>Magnoliopsida</taxon>
        <taxon>eudicotyledons</taxon>
        <taxon>Gunneridae</taxon>
        <taxon>Pentapetalae</taxon>
        <taxon>rosids</taxon>
        <taxon>fabids</taxon>
        <taxon>Fabales</taxon>
        <taxon>Fabaceae</taxon>
        <taxon>Papilionoideae</taxon>
        <taxon>50 kb inversion clade</taxon>
        <taxon>NPAAA clade</taxon>
        <taxon>indigoferoid/millettioid clade</taxon>
        <taxon>Phaseoleae</taxon>
        <taxon>Vigna</taxon>
    </lineage>
</organism>
<dbReference type="AlphaFoldDB" id="A0A4D6KNC1"/>
<keyword evidence="2" id="KW-1185">Reference proteome</keyword>